<dbReference type="Gene3D" id="2.40.50.230">
    <property type="entry name" value="Gp5 N-terminal domain"/>
    <property type="match status" value="1"/>
</dbReference>
<proteinExistence type="predicted"/>
<dbReference type="EMBL" id="CP022604">
    <property type="protein sequence ID" value="ASV86664.1"/>
    <property type="molecule type" value="Genomic_DNA"/>
</dbReference>
<accession>A0A248UJ04</accession>
<protein>
    <submittedName>
        <fullName evidence="2">Phage-related baseplate assembly family protein</fullName>
    </submittedName>
</protein>
<evidence type="ECO:0000313" key="2">
    <source>
        <dbReference type="EMBL" id="ASV86664.1"/>
    </source>
</evidence>
<evidence type="ECO:0000259" key="1">
    <source>
        <dbReference type="Pfam" id="PF04717"/>
    </source>
</evidence>
<dbReference type="InterPro" id="IPR006531">
    <property type="entry name" value="Gp5/Vgr_OB"/>
</dbReference>
<dbReference type="KEGG" id="och:CES85_1653"/>
<dbReference type="Pfam" id="PF04717">
    <property type="entry name" value="Phage_base_V"/>
    <property type="match status" value="1"/>
</dbReference>
<dbReference type="InterPro" id="IPR037026">
    <property type="entry name" value="Vgr_OB-fold_dom_sf"/>
</dbReference>
<organism evidence="2 3">
    <name type="scientific">Ochrobactrum quorumnocens</name>
    <dbReference type="NCBI Taxonomy" id="271865"/>
    <lineage>
        <taxon>Bacteria</taxon>
        <taxon>Pseudomonadati</taxon>
        <taxon>Pseudomonadota</taxon>
        <taxon>Alphaproteobacteria</taxon>
        <taxon>Hyphomicrobiales</taxon>
        <taxon>Brucellaceae</taxon>
        <taxon>Brucella/Ochrobactrum group</taxon>
        <taxon>Ochrobactrum</taxon>
    </lineage>
</organism>
<sequence>MADFIDEFVEMQRRVFELERRAANRKRTGTVQKLDLGKGLARVLIENDGDRPFLSPWVPWKEIAAGGISSHIPPTIGQQVDVVSESGDLTDGTIDFSTHSNANPRPHNGPEAVIVKGSARLFIGDDTVTIDAPNIAFRASSGTLG</sequence>
<evidence type="ECO:0000313" key="3">
    <source>
        <dbReference type="Proteomes" id="UP000215256"/>
    </source>
</evidence>
<dbReference type="OrthoDB" id="7836531at2"/>
<gene>
    <name evidence="2" type="ORF">CES85_1653</name>
</gene>
<name>A0A248UJ04_9HYPH</name>
<dbReference type="Proteomes" id="UP000215256">
    <property type="component" value="Chromosome 1"/>
</dbReference>
<dbReference type="AlphaFoldDB" id="A0A248UJ04"/>
<dbReference type="RefSeq" id="WP_095447027.1">
    <property type="nucleotide sequence ID" value="NZ_CP022604.1"/>
</dbReference>
<reference evidence="2 3" key="1">
    <citation type="submission" date="2017-07" db="EMBL/GenBank/DDBJ databases">
        <title>Phylogenetic study on the rhizospheric bacterium Ochrobactrum sp. A44.</title>
        <authorList>
            <person name="Krzyzanowska D.M."/>
            <person name="Ossowicki A."/>
            <person name="Rajewska M."/>
            <person name="Maciag T."/>
            <person name="Kaczynski Z."/>
            <person name="Czerwicka M."/>
            <person name="Jafra S."/>
        </authorList>
    </citation>
    <scope>NUCLEOTIDE SEQUENCE [LARGE SCALE GENOMIC DNA]</scope>
    <source>
        <strain evidence="2 3">A44</strain>
    </source>
</reference>
<feature type="domain" description="Gp5/Type VI secretion system Vgr protein OB-fold" evidence="1">
    <location>
        <begin position="27"/>
        <end position="94"/>
    </location>
</feature>